<feature type="region of interest" description="Disordered" evidence="4">
    <location>
        <begin position="217"/>
        <end position="315"/>
    </location>
</feature>
<dbReference type="AlphaFoldDB" id="A0AAD1UAA1"/>
<proteinExistence type="inferred from homology"/>
<dbReference type="Proteomes" id="UP001295684">
    <property type="component" value="Unassembled WGS sequence"/>
</dbReference>
<name>A0AAD1UAA1_EUPCR</name>
<dbReference type="GO" id="GO:0004181">
    <property type="term" value="F:metallocarboxypeptidase activity"/>
    <property type="evidence" value="ECO:0007669"/>
    <property type="project" value="InterPro"/>
</dbReference>
<dbReference type="InterPro" id="IPR040626">
    <property type="entry name" value="Pepdidase_M14_N"/>
</dbReference>
<dbReference type="Gene3D" id="2.60.40.3120">
    <property type="match status" value="1"/>
</dbReference>
<sequence length="1023" mass="117181">MKDDYGYSRDSNRRVVESEEINFNAPSLSQFEELDEVEYLAKAGFSNSMIEAAIEVNNQRNLKYQEMVTKIKENEQQFHAEKYSKMSSLKDFNAYENMPELRMSAMMNRRQQDPINQFNEESQVLSLGTYKNGDETEQRSGLIKQGYYQHFKGNEYPGDQIQTRNLYQSIKGENELYIDGQTDFRNQLDSNIFPGPIRQKIKGNKYRKKSKLKEAKLLKGKESVNSNSINKPKAYKLGQTKARLEASESTAKNSSGKSSSNSFIFMKNNPHSLRKASSNVPNIGDEQQDNQDQISTSDKNTGASTQPTTIGEKASMLKSGAKVKNIEVTPKIRTNQLKTRSKRDMSANPAALRNKIQNEISRLEKIGCIKNLPKTCVDTIFKYKRIKFIANTPESDQIWSIRSPELRDEYIRKDQLKQGNKFVKSCKVVYDMSESSPYYTDSNKPYIDPMKLLPVKDNGQTIPHRRFKAAGFRRGLINTGIPFKDKYYLDLNPFYVPEDANDATLVFESRFESGNLKKVIVTGEDEYDLYLRSDYNSQGYGQWYYFKASNTRAGKTYTFNLVNHFKPDSLYNQGMKPLMYSTKKAKNEGIGWHRAGENICYYPTGTKKKSGGGVYYCLSFSFELEYDNDDVFFAHHFPYTYRDCKEFLKKTCSEKKSDRVRQTELCKSLGGNSLDYVIITNFEAPDEDIAKRKAVIITGRVHPGESNSSFIVEGMLQYLVGDSDVAKRLRNRYVFKIVPMLNPDGVVLGNYRCSLSGQDLNRQWVGATARLFPEIFYTKQMLNKTMQSRAIFFFVDVHGHSRKKNLFMYGCHNKTSDKNAEKLFPLVFSKTHSSFSIDDCNFNIQKDKESTGRVVIRREYDVVNSFTLESSFCGPNVGKKKDTHFTPNQLREAGKDFCITLDRVNDERIQVDLLKELQSSIIPSNSEIENILKEYGSSKSDEEIEDDETLRQKAIKTEQKLSCKGKKLKSEMKSFSNLETLSLTHTVGISRGKTEKLELESKPHSTTPFFRTKSIAPKSAGKI</sequence>
<comment type="similarity">
    <text evidence="2 3">Belongs to the peptidase M14 family.</text>
</comment>
<accession>A0AAD1UAA1</accession>
<comment type="caution">
    <text evidence="6">The sequence shown here is derived from an EMBL/GenBank/DDBJ whole genome shotgun (WGS) entry which is preliminary data.</text>
</comment>
<dbReference type="PANTHER" id="PTHR12756">
    <property type="entry name" value="CYTOSOLIC CARBOXYPEPTIDASE"/>
    <property type="match status" value="1"/>
</dbReference>
<dbReference type="Pfam" id="PF18027">
    <property type="entry name" value="Pepdidase_M14_N"/>
    <property type="match status" value="1"/>
</dbReference>
<protein>
    <recommendedName>
        <fullName evidence="5">Peptidase M14 domain-containing protein</fullName>
    </recommendedName>
</protein>
<gene>
    <name evidence="6" type="ORF">ECRASSUSDP1_LOCUS4928</name>
</gene>
<dbReference type="Pfam" id="PF00246">
    <property type="entry name" value="Peptidase_M14"/>
    <property type="match status" value="1"/>
</dbReference>
<dbReference type="SUPFAM" id="SSF53187">
    <property type="entry name" value="Zn-dependent exopeptidases"/>
    <property type="match status" value="1"/>
</dbReference>
<reference evidence="6" key="1">
    <citation type="submission" date="2023-07" db="EMBL/GenBank/DDBJ databases">
        <authorList>
            <consortium name="AG Swart"/>
            <person name="Singh M."/>
            <person name="Singh A."/>
            <person name="Seah K."/>
            <person name="Emmerich C."/>
        </authorList>
    </citation>
    <scope>NUCLEOTIDE SEQUENCE</scope>
    <source>
        <strain evidence="6">DP1</strain>
    </source>
</reference>
<evidence type="ECO:0000256" key="2">
    <source>
        <dbReference type="ARBA" id="ARBA00005988"/>
    </source>
</evidence>
<feature type="compositionally biased region" description="Polar residues" evidence="4">
    <location>
        <begin position="269"/>
        <end position="281"/>
    </location>
</feature>
<keyword evidence="7" id="KW-1185">Reference proteome</keyword>
<dbReference type="InterPro" id="IPR000834">
    <property type="entry name" value="Peptidase_M14"/>
</dbReference>
<evidence type="ECO:0000256" key="4">
    <source>
        <dbReference type="SAM" id="MobiDB-lite"/>
    </source>
</evidence>
<evidence type="ECO:0000313" key="7">
    <source>
        <dbReference type="Proteomes" id="UP001295684"/>
    </source>
</evidence>
<comment type="cofactor">
    <cofactor evidence="1">
        <name>Zn(2+)</name>
        <dbReference type="ChEBI" id="CHEBI:29105"/>
    </cofactor>
</comment>
<dbReference type="PROSITE" id="PS52035">
    <property type="entry name" value="PEPTIDASE_M14"/>
    <property type="match status" value="1"/>
</dbReference>
<feature type="active site" description="Proton donor/acceptor" evidence="3">
    <location>
        <position position="869"/>
    </location>
</feature>
<dbReference type="GO" id="GO:0006508">
    <property type="term" value="P:proteolysis"/>
    <property type="evidence" value="ECO:0007669"/>
    <property type="project" value="InterPro"/>
</dbReference>
<dbReference type="GO" id="GO:0008270">
    <property type="term" value="F:zinc ion binding"/>
    <property type="evidence" value="ECO:0007669"/>
    <property type="project" value="InterPro"/>
</dbReference>
<evidence type="ECO:0000259" key="5">
    <source>
        <dbReference type="PROSITE" id="PS52035"/>
    </source>
</evidence>
<feature type="compositionally biased region" description="Low complexity" evidence="4">
    <location>
        <begin position="247"/>
        <end position="262"/>
    </location>
</feature>
<evidence type="ECO:0000256" key="1">
    <source>
        <dbReference type="ARBA" id="ARBA00001947"/>
    </source>
</evidence>
<evidence type="ECO:0000313" key="6">
    <source>
        <dbReference type="EMBL" id="CAI2363592.1"/>
    </source>
</evidence>
<dbReference type="PANTHER" id="PTHR12756:SF11">
    <property type="entry name" value="CYTOSOLIC CARBOXYPEPTIDASE 1"/>
    <property type="match status" value="1"/>
</dbReference>
<evidence type="ECO:0000256" key="3">
    <source>
        <dbReference type="PROSITE-ProRule" id="PRU01379"/>
    </source>
</evidence>
<organism evidence="6 7">
    <name type="scientific">Euplotes crassus</name>
    <dbReference type="NCBI Taxonomy" id="5936"/>
    <lineage>
        <taxon>Eukaryota</taxon>
        <taxon>Sar</taxon>
        <taxon>Alveolata</taxon>
        <taxon>Ciliophora</taxon>
        <taxon>Intramacronucleata</taxon>
        <taxon>Spirotrichea</taxon>
        <taxon>Hypotrichia</taxon>
        <taxon>Euplotida</taxon>
        <taxon>Euplotidae</taxon>
        <taxon>Moneuplotes</taxon>
    </lineage>
</organism>
<feature type="compositionally biased region" description="Polar residues" evidence="4">
    <location>
        <begin position="290"/>
        <end position="309"/>
    </location>
</feature>
<dbReference type="EMBL" id="CAMPGE010004746">
    <property type="protein sequence ID" value="CAI2363592.1"/>
    <property type="molecule type" value="Genomic_DNA"/>
</dbReference>
<dbReference type="InterPro" id="IPR050821">
    <property type="entry name" value="Cytosolic_carboxypeptidase"/>
</dbReference>
<dbReference type="Gene3D" id="3.40.630.10">
    <property type="entry name" value="Zn peptidases"/>
    <property type="match status" value="1"/>
</dbReference>
<feature type="domain" description="Peptidase M14" evidence="5">
    <location>
        <begin position="637"/>
        <end position="905"/>
    </location>
</feature>